<feature type="compositionally biased region" description="Basic and acidic residues" evidence="1">
    <location>
        <begin position="101"/>
        <end position="117"/>
    </location>
</feature>
<proteinExistence type="predicted"/>
<organism evidence="2 3">
    <name type="scientific">Streptomyces alkaliphilus</name>
    <dbReference type="NCBI Taxonomy" id="1472722"/>
    <lineage>
        <taxon>Bacteria</taxon>
        <taxon>Bacillati</taxon>
        <taxon>Actinomycetota</taxon>
        <taxon>Actinomycetes</taxon>
        <taxon>Kitasatosporales</taxon>
        <taxon>Streptomycetaceae</taxon>
        <taxon>Streptomyces</taxon>
    </lineage>
</organism>
<dbReference type="Proteomes" id="UP000538929">
    <property type="component" value="Unassembled WGS sequence"/>
</dbReference>
<gene>
    <name evidence="2" type="ORF">FNQ90_15605</name>
</gene>
<evidence type="ECO:0000256" key="1">
    <source>
        <dbReference type="SAM" id="MobiDB-lite"/>
    </source>
</evidence>
<protein>
    <submittedName>
        <fullName evidence="2">Pyridoxamine 5'-phosphate oxidase family protein</fullName>
    </submittedName>
</protein>
<evidence type="ECO:0000313" key="2">
    <source>
        <dbReference type="EMBL" id="MBB0245489.1"/>
    </source>
</evidence>
<comment type="caution">
    <text evidence="2">The sequence shown here is derived from an EMBL/GenBank/DDBJ whole genome shotgun (WGS) entry which is preliminary data.</text>
</comment>
<dbReference type="EMBL" id="VKHT01000508">
    <property type="protein sequence ID" value="MBB0245489.1"/>
    <property type="molecule type" value="Genomic_DNA"/>
</dbReference>
<feature type="region of interest" description="Disordered" evidence="1">
    <location>
        <begin position="86"/>
        <end position="140"/>
    </location>
</feature>
<keyword evidence="3" id="KW-1185">Reference proteome</keyword>
<accession>A0A7W3TEQ0</accession>
<reference evidence="3" key="1">
    <citation type="submission" date="2019-10" db="EMBL/GenBank/DDBJ databases">
        <title>Streptomyces sp. nov., a novel actinobacterium isolated from alkaline environment.</title>
        <authorList>
            <person name="Golinska P."/>
        </authorList>
    </citation>
    <scope>NUCLEOTIDE SEQUENCE [LARGE SCALE GENOMIC DNA]</scope>
    <source>
        <strain evidence="3">DSM 42118</strain>
    </source>
</reference>
<dbReference type="AlphaFoldDB" id="A0A7W3TEQ0"/>
<sequence length="140" mass="15475">MTSPSPAPTAPVQEPPFDVEGFPAQPLTARVATNGPTVRPTRARLSARVREDPAVAPVVDVYEPAGGLTRQVIANGTAELLPFDVPRGRRKLSRYPGPDGSRWDERFRRRLHDDPGERGTVWSRPRPRRPHTAKPAFRVG</sequence>
<name>A0A7W3TEQ0_9ACTN</name>
<feature type="region of interest" description="Disordered" evidence="1">
    <location>
        <begin position="1"/>
        <end position="24"/>
    </location>
</feature>
<evidence type="ECO:0000313" key="3">
    <source>
        <dbReference type="Proteomes" id="UP000538929"/>
    </source>
</evidence>